<reference evidence="1 2" key="1">
    <citation type="journal article" date="2016" name="Nat. Commun.">
        <title>Thousands of microbial genomes shed light on interconnected biogeochemical processes in an aquifer system.</title>
        <authorList>
            <person name="Anantharaman K."/>
            <person name="Brown C.T."/>
            <person name="Hug L.A."/>
            <person name="Sharon I."/>
            <person name="Castelle C.J."/>
            <person name="Probst A.J."/>
            <person name="Thomas B.C."/>
            <person name="Singh A."/>
            <person name="Wilkins M.J."/>
            <person name="Karaoz U."/>
            <person name="Brodie E.L."/>
            <person name="Williams K.H."/>
            <person name="Hubbard S.S."/>
            <person name="Banfield J.F."/>
        </authorList>
    </citation>
    <scope>NUCLEOTIDE SEQUENCE [LARGE SCALE GENOMIC DNA]</scope>
</reference>
<name>A0A1F5VDG5_9BACT</name>
<organism evidence="1 2">
    <name type="scientific">Candidatus Fischerbacteria bacterium RBG_13_37_8</name>
    <dbReference type="NCBI Taxonomy" id="1817863"/>
    <lineage>
        <taxon>Bacteria</taxon>
        <taxon>Candidatus Fischeribacteriota</taxon>
    </lineage>
</organism>
<dbReference type="AlphaFoldDB" id="A0A1F5VDG5"/>
<proteinExistence type="predicted"/>
<gene>
    <name evidence="1" type="ORF">A2Y62_06555</name>
</gene>
<accession>A0A1F5VDG5</accession>
<evidence type="ECO:0000313" key="1">
    <source>
        <dbReference type="EMBL" id="OGF61410.1"/>
    </source>
</evidence>
<sequence length="142" mass="16575">MAQHTRKPDMLRELWEALDNDPHLVAECLARPILSDKLLQDLYNNDERFHGELKRHAQAELSQHANPSEMKMMDGKYYETEIILSKGTEVNLHNDQQLQERKMFLAEKEWNELIQKLSQDLDGDNQMNAEESTALLEMLPEG</sequence>
<evidence type="ECO:0000313" key="2">
    <source>
        <dbReference type="Proteomes" id="UP000178943"/>
    </source>
</evidence>
<dbReference type="Proteomes" id="UP000178943">
    <property type="component" value="Unassembled WGS sequence"/>
</dbReference>
<comment type="caution">
    <text evidence="1">The sequence shown here is derived from an EMBL/GenBank/DDBJ whole genome shotgun (WGS) entry which is preliminary data.</text>
</comment>
<protein>
    <submittedName>
        <fullName evidence="1">Uncharacterized protein</fullName>
    </submittedName>
</protein>
<dbReference type="EMBL" id="MFGW01000196">
    <property type="protein sequence ID" value="OGF61410.1"/>
    <property type="molecule type" value="Genomic_DNA"/>
</dbReference>